<dbReference type="EMBL" id="JAEANY010000002">
    <property type="protein sequence ID" value="MBH5322434.1"/>
    <property type="molecule type" value="Genomic_DNA"/>
</dbReference>
<dbReference type="InterPro" id="IPR050833">
    <property type="entry name" value="Poly_Biosynth_Transport"/>
</dbReference>
<feature type="transmembrane region" description="Helical" evidence="6">
    <location>
        <begin position="12"/>
        <end position="37"/>
    </location>
</feature>
<feature type="transmembrane region" description="Helical" evidence="6">
    <location>
        <begin position="44"/>
        <end position="64"/>
    </location>
</feature>
<evidence type="ECO:0000313" key="7">
    <source>
        <dbReference type="EMBL" id="MBH5322434.1"/>
    </source>
</evidence>
<feature type="transmembrane region" description="Helical" evidence="6">
    <location>
        <begin position="313"/>
        <end position="333"/>
    </location>
</feature>
<keyword evidence="8" id="KW-1185">Reference proteome</keyword>
<sequence>MSASARSLTGQFALSGLSSGVALIANVIIGVLLARILGPEDRGAFAQVVFWATFLAGMSTFSLADAMIVQLSKERHAAADKDEKQNEADADEAVAGPEAYIPTLMISAIVVLVIAIGGAALAISLDLLRVERVEPIHVSLFVGLFFVINHINLVLAAAERAQMHFTVISVERIILPAAYLGGIVILAISGLVSLETLMVVFLVSRVPILARRLWRYRASLLGHFKTAIAKENLSIGLGLHGSHVLRFMSENIDRLFVNTIWVLAEIGYYAVAWSAAGVGYGFITQALNLIMLPMSAAKAKADRAKHLADSMRITLILSVAFAAGIVVAAPFLIPLLYGAEFAEAIVMTQILGLALLPLPIITLLNEFLRGIGHLKDAVYGQGVTLAMVVAGWLITGYDNVIELGCGLAAARLPAIAVLLLRLRKYGYASRWSDYFVPRAEDFRIIIRELGSLTKKLPRPLRSRD</sequence>
<dbReference type="Pfam" id="PF13440">
    <property type="entry name" value="Polysacc_synt_3"/>
    <property type="match status" value="1"/>
</dbReference>
<evidence type="ECO:0000256" key="4">
    <source>
        <dbReference type="ARBA" id="ARBA00022989"/>
    </source>
</evidence>
<organism evidence="7 8">
    <name type="scientific">Aurantiacibacter sediminis</name>
    <dbReference type="NCBI Taxonomy" id="2793064"/>
    <lineage>
        <taxon>Bacteria</taxon>
        <taxon>Pseudomonadati</taxon>
        <taxon>Pseudomonadota</taxon>
        <taxon>Alphaproteobacteria</taxon>
        <taxon>Sphingomonadales</taxon>
        <taxon>Erythrobacteraceae</taxon>
        <taxon>Aurantiacibacter</taxon>
    </lineage>
</organism>
<gene>
    <name evidence="7" type="ORF">I5L03_07525</name>
</gene>
<evidence type="ECO:0000313" key="8">
    <source>
        <dbReference type="Proteomes" id="UP000602442"/>
    </source>
</evidence>
<feature type="transmembrane region" description="Helical" evidence="6">
    <location>
        <begin position="345"/>
        <end position="365"/>
    </location>
</feature>
<dbReference type="PANTHER" id="PTHR30250">
    <property type="entry name" value="PST FAMILY PREDICTED COLANIC ACID TRANSPORTER"/>
    <property type="match status" value="1"/>
</dbReference>
<feature type="transmembrane region" description="Helical" evidence="6">
    <location>
        <begin position="104"/>
        <end position="128"/>
    </location>
</feature>
<evidence type="ECO:0000256" key="2">
    <source>
        <dbReference type="ARBA" id="ARBA00022475"/>
    </source>
</evidence>
<dbReference type="PANTHER" id="PTHR30250:SF11">
    <property type="entry name" value="O-ANTIGEN TRANSPORTER-RELATED"/>
    <property type="match status" value="1"/>
</dbReference>
<comment type="subcellular location">
    <subcellularLocation>
        <location evidence="1">Cell membrane</location>
        <topology evidence="1">Multi-pass membrane protein</topology>
    </subcellularLocation>
</comment>
<accession>A0ABS0N398</accession>
<evidence type="ECO:0000256" key="5">
    <source>
        <dbReference type="ARBA" id="ARBA00023136"/>
    </source>
</evidence>
<feature type="transmembrane region" description="Helical" evidence="6">
    <location>
        <begin position="377"/>
        <end position="394"/>
    </location>
</feature>
<keyword evidence="4 6" id="KW-1133">Transmembrane helix</keyword>
<evidence type="ECO:0000256" key="3">
    <source>
        <dbReference type="ARBA" id="ARBA00022692"/>
    </source>
</evidence>
<feature type="transmembrane region" description="Helical" evidence="6">
    <location>
        <begin position="140"/>
        <end position="158"/>
    </location>
</feature>
<name>A0ABS0N398_9SPHN</name>
<keyword evidence="2" id="KW-1003">Cell membrane</keyword>
<dbReference type="RefSeq" id="WP_197921131.1">
    <property type="nucleotide sequence ID" value="NZ_CAWPTA010000007.1"/>
</dbReference>
<feature type="transmembrane region" description="Helical" evidence="6">
    <location>
        <begin position="178"/>
        <end position="203"/>
    </location>
</feature>
<reference evidence="7 8" key="1">
    <citation type="submission" date="2020-11" db="EMBL/GenBank/DDBJ databases">
        <title>Erythrobacter sediminis sp. nov., a marine bacterium from a tidal flat of Garorim Bay.</title>
        <authorList>
            <person name="Kim D."/>
            <person name="Yoo Y."/>
            <person name="Kim J.-J."/>
        </authorList>
    </citation>
    <scope>NUCLEOTIDE SEQUENCE [LARGE SCALE GENOMIC DNA]</scope>
    <source>
        <strain evidence="7 8">JGD-13</strain>
    </source>
</reference>
<keyword evidence="3 6" id="KW-0812">Transmembrane</keyword>
<evidence type="ECO:0000256" key="1">
    <source>
        <dbReference type="ARBA" id="ARBA00004651"/>
    </source>
</evidence>
<comment type="caution">
    <text evidence="7">The sequence shown here is derived from an EMBL/GenBank/DDBJ whole genome shotgun (WGS) entry which is preliminary data.</text>
</comment>
<feature type="transmembrane region" description="Helical" evidence="6">
    <location>
        <begin position="400"/>
        <end position="420"/>
    </location>
</feature>
<dbReference type="Proteomes" id="UP000602442">
    <property type="component" value="Unassembled WGS sequence"/>
</dbReference>
<evidence type="ECO:0000256" key="6">
    <source>
        <dbReference type="SAM" id="Phobius"/>
    </source>
</evidence>
<protein>
    <submittedName>
        <fullName evidence="7">Oligosaccharide flippase family protein</fullName>
    </submittedName>
</protein>
<proteinExistence type="predicted"/>
<keyword evidence="5 6" id="KW-0472">Membrane</keyword>